<evidence type="ECO:0000256" key="3">
    <source>
        <dbReference type="ARBA" id="ARBA00009400"/>
    </source>
</evidence>
<keyword evidence="6" id="KW-0662">Pyridine nucleotide biosynthesis</keyword>
<evidence type="ECO:0000313" key="17">
    <source>
        <dbReference type="Proteomes" id="UP000599109"/>
    </source>
</evidence>
<evidence type="ECO:0000256" key="13">
    <source>
        <dbReference type="PIRSR" id="PIRSR006250-1"/>
    </source>
</evidence>
<evidence type="ECO:0000256" key="8">
    <source>
        <dbReference type="ARBA" id="ARBA00022679"/>
    </source>
</evidence>
<dbReference type="Pfam" id="PF02749">
    <property type="entry name" value="QRPTase_N"/>
    <property type="match status" value="1"/>
</dbReference>
<keyword evidence="8 12" id="KW-0808">Transferase</keyword>
<sequence>MSPVFDFSLSAVAELARSDAARALAEDLGAGDLTASLVPAGRRARARVLARESAVICGAPWAEAALRQVDPGLQVQWLVGEGERCAADQVVLQVEGAARSLLTAERTALNFLQLLSAVATKTATYVEAVRGTRARIVDTRKTLPGLRLAQKYAVRTGGGLNHRIGLYDAVLIKENHIAAAGGVVPVLQAAQRVAGHASFIEIEVETLEQLREALEAGAKMVLLDNMDLPTLREAVRLNAGRAILEISGGVTLERLRELAETGVDRISIGTLTKDVKATDFSMRLKEIE</sequence>
<evidence type="ECO:0000256" key="9">
    <source>
        <dbReference type="ARBA" id="ARBA00033102"/>
    </source>
</evidence>
<keyword evidence="17" id="KW-1185">Reference proteome</keyword>
<protein>
    <recommendedName>
        <fullName evidence="11">Probable nicotinate-nucleotide pyrophosphorylase [carboxylating]</fullName>
        <ecNumber evidence="5">2.4.2.19</ecNumber>
    </recommendedName>
    <alternativeName>
        <fullName evidence="9">Quinolinate phosphoribosyltransferase [decarboxylating]</fullName>
    </alternativeName>
</protein>
<comment type="caution">
    <text evidence="16">The sequence shown here is derived from an EMBL/GenBank/DDBJ whole genome shotgun (WGS) entry which is preliminary data.</text>
</comment>
<evidence type="ECO:0000256" key="10">
    <source>
        <dbReference type="ARBA" id="ARBA00047445"/>
    </source>
</evidence>
<feature type="domain" description="Quinolinate phosphoribosyl transferase N-terminal" evidence="15">
    <location>
        <begin position="32"/>
        <end position="116"/>
    </location>
</feature>
<evidence type="ECO:0000259" key="15">
    <source>
        <dbReference type="Pfam" id="PF02749"/>
    </source>
</evidence>
<evidence type="ECO:0000256" key="11">
    <source>
        <dbReference type="ARBA" id="ARBA00069173"/>
    </source>
</evidence>
<dbReference type="NCBIfam" id="TIGR00078">
    <property type="entry name" value="nadC"/>
    <property type="match status" value="1"/>
</dbReference>
<dbReference type="InterPro" id="IPR036068">
    <property type="entry name" value="Nicotinate_pribotase-like_C"/>
</dbReference>
<dbReference type="AlphaFoldDB" id="A0A936Z527"/>
<dbReference type="RefSeq" id="WP_201676894.1">
    <property type="nucleotide sequence ID" value="NZ_JAEQNE010000007.1"/>
</dbReference>
<evidence type="ECO:0000256" key="12">
    <source>
        <dbReference type="PIRNR" id="PIRNR006250"/>
    </source>
</evidence>
<dbReference type="InterPro" id="IPR037128">
    <property type="entry name" value="Quinolinate_PRibosylTase_N_sf"/>
</dbReference>
<accession>A0A936Z527</accession>
<evidence type="ECO:0000256" key="4">
    <source>
        <dbReference type="ARBA" id="ARBA00011218"/>
    </source>
</evidence>
<dbReference type="SUPFAM" id="SSF51690">
    <property type="entry name" value="Nicotinate/Quinolinate PRTase C-terminal domain-like"/>
    <property type="match status" value="1"/>
</dbReference>
<dbReference type="Gene3D" id="3.20.20.70">
    <property type="entry name" value="Aldolase class I"/>
    <property type="match status" value="1"/>
</dbReference>
<dbReference type="InterPro" id="IPR002638">
    <property type="entry name" value="Quinolinate_PRibosylTrfase_C"/>
</dbReference>
<dbReference type="InterPro" id="IPR027277">
    <property type="entry name" value="NadC/ModD"/>
</dbReference>
<feature type="binding site" evidence="13">
    <location>
        <begin position="139"/>
        <end position="141"/>
    </location>
    <ligand>
        <name>substrate</name>
    </ligand>
</feature>
<comment type="function">
    <text evidence="1">Involved in the catabolism of quinolinic acid (QA).</text>
</comment>
<dbReference type="PANTHER" id="PTHR32179">
    <property type="entry name" value="NICOTINATE-NUCLEOTIDE PYROPHOSPHORYLASE [CARBOXYLATING]"/>
    <property type="match status" value="1"/>
</dbReference>
<dbReference type="FunFam" id="3.20.20.70:FF:000030">
    <property type="entry name" value="Nicotinate-nucleotide pyrophosphorylase, carboxylating"/>
    <property type="match status" value="1"/>
</dbReference>
<dbReference type="SUPFAM" id="SSF54675">
    <property type="entry name" value="Nicotinate/Quinolinate PRTase N-terminal domain-like"/>
    <property type="match status" value="1"/>
</dbReference>
<proteinExistence type="inferred from homology"/>
<dbReference type="GO" id="GO:0009435">
    <property type="term" value="P:NAD+ biosynthetic process"/>
    <property type="evidence" value="ECO:0007669"/>
    <property type="project" value="InterPro"/>
</dbReference>
<dbReference type="Proteomes" id="UP000599109">
    <property type="component" value="Unassembled WGS sequence"/>
</dbReference>
<evidence type="ECO:0000256" key="6">
    <source>
        <dbReference type="ARBA" id="ARBA00022642"/>
    </source>
</evidence>
<feature type="binding site" evidence="13">
    <location>
        <begin position="268"/>
        <end position="270"/>
    </location>
    <ligand>
        <name>substrate</name>
    </ligand>
</feature>
<feature type="binding site" evidence="13">
    <location>
        <position position="203"/>
    </location>
    <ligand>
        <name>substrate</name>
    </ligand>
</feature>
<dbReference type="InterPro" id="IPR004393">
    <property type="entry name" value="NadC"/>
</dbReference>
<dbReference type="Pfam" id="PF01729">
    <property type="entry name" value="QRPTase_C"/>
    <property type="match status" value="1"/>
</dbReference>
<dbReference type="PIRSF" id="PIRSF006250">
    <property type="entry name" value="NadC_ModD"/>
    <property type="match status" value="1"/>
</dbReference>
<dbReference type="GO" id="GO:0005737">
    <property type="term" value="C:cytoplasm"/>
    <property type="evidence" value="ECO:0007669"/>
    <property type="project" value="TreeGrafter"/>
</dbReference>
<dbReference type="GO" id="GO:0034213">
    <property type="term" value="P:quinolinate catabolic process"/>
    <property type="evidence" value="ECO:0007669"/>
    <property type="project" value="TreeGrafter"/>
</dbReference>
<evidence type="ECO:0000259" key="14">
    <source>
        <dbReference type="Pfam" id="PF01729"/>
    </source>
</evidence>
<dbReference type="GO" id="GO:0004514">
    <property type="term" value="F:nicotinate-nucleotide diphosphorylase (carboxylating) activity"/>
    <property type="evidence" value="ECO:0007669"/>
    <property type="project" value="UniProtKB-EC"/>
</dbReference>
<comment type="subunit">
    <text evidence="4">Hexamer formed by 3 homodimers.</text>
</comment>
<keyword evidence="7 12" id="KW-0328">Glycosyltransferase</keyword>
<dbReference type="EC" id="2.4.2.19" evidence="5"/>
<dbReference type="InterPro" id="IPR022412">
    <property type="entry name" value="Quinolinate_PRibosylTrfase_N"/>
</dbReference>
<feature type="binding site" evidence="13">
    <location>
        <position position="163"/>
    </location>
    <ligand>
        <name>substrate</name>
    </ligand>
</feature>
<dbReference type="CDD" id="cd01572">
    <property type="entry name" value="QPRTase"/>
    <property type="match status" value="1"/>
</dbReference>
<feature type="binding site" evidence="13">
    <location>
        <position position="224"/>
    </location>
    <ligand>
        <name>substrate</name>
    </ligand>
</feature>
<dbReference type="EMBL" id="JAEQNE010000007">
    <property type="protein sequence ID" value="MBL0394236.1"/>
    <property type="molecule type" value="Genomic_DNA"/>
</dbReference>
<evidence type="ECO:0000313" key="16">
    <source>
        <dbReference type="EMBL" id="MBL0394236.1"/>
    </source>
</evidence>
<comment type="catalytic activity">
    <reaction evidence="10">
        <text>nicotinate beta-D-ribonucleotide + CO2 + diphosphate = quinolinate + 5-phospho-alpha-D-ribose 1-diphosphate + 2 H(+)</text>
        <dbReference type="Rhea" id="RHEA:12733"/>
        <dbReference type="ChEBI" id="CHEBI:15378"/>
        <dbReference type="ChEBI" id="CHEBI:16526"/>
        <dbReference type="ChEBI" id="CHEBI:29959"/>
        <dbReference type="ChEBI" id="CHEBI:33019"/>
        <dbReference type="ChEBI" id="CHEBI:57502"/>
        <dbReference type="ChEBI" id="CHEBI:58017"/>
        <dbReference type="EC" id="2.4.2.19"/>
    </reaction>
</comment>
<evidence type="ECO:0000256" key="5">
    <source>
        <dbReference type="ARBA" id="ARBA00011944"/>
    </source>
</evidence>
<dbReference type="Gene3D" id="3.90.1170.20">
    <property type="entry name" value="Quinolinate phosphoribosyl transferase, N-terminal domain"/>
    <property type="match status" value="1"/>
</dbReference>
<feature type="domain" description="Quinolinate phosphoribosyl transferase C-terminal" evidence="14">
    <location>
        <begin position="118"/>
        <end position="283"/>
    </location>
</feature>
<evidence type="ECO:0000256" key="7">
    <source>
        <dbReference type="ARBA" id="ARBA00022676"/>
    </source>
</evidence>
<reference evidence="16 17" key="1">
    <citation type="journal article" date="2017" name="Int. J. Syst. Evol. Microbiol.">
        <title>Ramlibacter monticola sp. nov., isolated from forest soil.</title>
        <authorList>
            <person name="Chaudhary D.K."/>
            <person name="Kim J."/>
        </authorList>
    </citation>
    <scope>NUCLEOTIDE SEQUENCE [LARGE SCALE GENOMIC DNA]</scope>
    <source>
        <strain evidence="16 17">KACC 19175</strain>
    </source>
</reference>
<name>A0A936Z527_9BURK</name>
<organism evidence="16 17">
    <name type="scientific">Ramlibacter monticola</name>
    <dbReference type="NCBI Taxonomy" id="1926872"/>
    <lineage>
        <taxon>Bacteria</taxon>
        <taxon>Pseudomonadati</taxon>
        <taxon>Pseudomonadota</taxon>
        <taxon>Betaproteobacteria</taxon>
        <taxon>Burkholderiales</taxon>
        <taxon>Comamonadaceae</taxon>
        <taxon>Ramlibacter</taxon>
    </lineage>
</organism>
<comment type="pathway">
    <text evidence="2">Cofactor biosynthesis; NAD(+) biosynthesis; nicotinate D-ribonucleotide from quinolinate: step 1/1.</text>
</comment>
<feature type="binding site" evidence="13">
    <location>
        <begin position="247"/>
        <end position="249"/>
    </location>
    <ligand>
        <name>substrate</name>
    </ligand>
</feature>
<gene>
    <name evidence="16" type="ORF">JJ685_24060</name>
</gene>
<dbReference type="InterPro" id="IPR013785">
    <property type="entry name" value="Aldolase_TIM"/>
</dbReference>
<feature type="binding site" evidence="13">
    <location>
        <position position="173"/>
    </location>
    <ligand>
        <name>substrate</name>
    </ligand>
</feature>
<evidence type="ECO:0000256" key="2">
    <source>
        <dbReference type="ARBA" id="ARBA00004893"/>
    </source>
</evidence>
<comment type="similarity">
    <text evidence="3 12">Belongs to the NadC/ModD family.</text>
</comment>
<dbReference type="FunFam" id="3.90.1170.20:FF:000001">
    <property type="entry name" value="Nicotinate-nucleotide diphosphorylase (Carboxylating)"/>
    <property type="match status" value="1"/>
</dbReference>
<feature type="binding site" evidence="13">
    <location>
        <position position="106"/>
    </location>
    <ligand>
        <name>substrate</name>
    </ligand>
</feature>
<dbReference type="PANTHER" id="PTHR32179:SF3">
    <property type="entry name" value="NICOTINATE-NUCLEOTIDE PYROPHOSPHORYLASE [CARBOXYLATING]"/>
    <property type="match status" value="1"/>
</dbReference>
<evidence type="ECO:0000256" key="1">
    <source>
        <dbReference type="ARBA" id="ARBA00003237"/>
    </source>
</evidence>